<proteinExistence type="predicted"/>
<dbReference type="Gene3D" id="3.60.21.10">
    <property type="match status" value="1"/>
</dbReference>
<dbReference type="InterPro" id="IPR004843">
    <property type="entry name" value="Calcineurin-like_PHP"/>
</dbReference>
<organism evidence="2 3">
    <name type="scientific">Biomaibacter acetigenes</name>
    <dbReference type="NCBI Taxonomy" id="2316383"/>
    <lineage>
        <taxon>Bacteria</taxon>
        <taxon>Bacillati</taxon>
        <taxon>Bacillota</taxon>
        <taxon>Clostridia</taxon>
        <taxon>Thermosediminibacterales</taxon>
        <taxon>Tepidanaerobacteraceae</taxon>
        <taxon>Biomaibacter</taxon>
    </lineage>
</organism>
<protein>
    <submittedName>
        <fullName evidence="2">Metallophosphoesterase</fullName>
    </submittedName>
</protein>
<evidence type="ECO:0000259" key="1">
    <source>
        <dbReference type="Pfam" id="PF00149"/>
    </source>
</evidence>
<gene>
    <name evidence="2" type="ORF">D2962_07765</name>
</gene>
<reference evidence="2 3" key="1">
    <citation type="submission" date="2018-10" db="EMBL/GenBank/DDBJ databases">
        <authorList>
            <person name="Zhang X."/>
        </authorList>
    </citation>
    <scope>NUCLEOTIDE SEQUENCE [LARGE SCALE GENOMIC DNA]</scope>
    <source>
        <strain evidence="2 3">SK-G1</strain>
    </source>
</reference>
<feature type="domain" description="Calcineurin-like phosphoesterase" evidence="1">
    <location>
        <begin position="1"/>
        <end position="197"/>
    </location>
</feature>
<dbReference type="KEGG" id="bacg:D2962_07765"/>
<dbReference type="EMBL" id="CP033169">
    <property type="protein sequence ID" value="AYO30532.1"/>
    <property type="molecule type" value="Genomic_DNA"/>
</dbReference>
<dbReference type="PANTHER" id="PTHR30337">
    <property type="entry name" value="COMPONENT OF ATP-DEPENDENT DSDNA EXONUCLEASE"/>
    <property type="match status" value="1"/>
</dbReference>
<name>A0A3G2R551_9FIRM</name>
<dbReference type="AlphaFoldDB" id="A0A3G2R551"/>
<dbReference type="InterPro" id="IPR029052">
    <property type="entry name" value="Metallo-depent_PP-like"/>
</dbReference>
<dbReference type="SUPFAM" id="SSF56300">
    <property type="entry name" value="Metallo-dependent phosphatases"/>
    <property type="match status" value="1"/>
</dbReference>
<dbReference type="InterPro" id="IPR050535">
    <property type="entry name" value="DNA_Repair-Maintenance_Comp"/>
</dbReference>
<evidence type="ECO:0000313" key="3">
    <source>
        <dbReference type="Proteomes" id="UP000280960"/>
    </source>
</evidence>
<accession>A0A3G2R551</accession>
<dbReference type="RefSeq" id="WP_120767685.1">
    <property type="nucleotide sequence ID" value="NZ_CP033169.1"/>
</dbReference>
<evidence type="ECO:0000313" key="2">
    <source>
        <dbReference type="EMBL" id="AYO30532.1"/>
    </source>
</evidence>
<keyword evidence="3" id="KW-1185">Reference proteome</keyword>
<dbReference type="GO" id="GO:0016787">
    <property type="term" value="F:hydrolase activity"/>
    <property type="evidence" value="ECO:0007669"/>
    <property type="project" value="InterPro"/>
</dbReference>
<dbReference type="Pfam" id="PF00149">
    <property type="entry name" value="Metallophos"/>
    <property type="match status" value="1"/>
</dbReference>
<dbReference type="PANTHER" id="PTHR30337:SF0">
    <property type="entry name" value="NUCLEASE SBCCD SUBUNIT D"/>
    <property type="match status" value="1"/>
</dbReference>
<sequence>MRFLFFTDTHIKGTNPQNRKDNFLETLQKKIKEVLDIAVEKKVDVILHGGDIFDRPDVSPSLVREFVVLLNKYSIPVYAVAGNHDIYGQNPLTVNRTMLGLLDGMGIIKLIQPGEKLIFEDGPRKIQLTGQPYFYGIDGEDKRQSYMVEKSHDVNFAIHMVHGMLLEKPFFEGMSYTLIEEIVGTQADITLSGHYHTGFNTKVIDGKFFINPGSLVRINNSMNELLRMPKVIIIDINENIDIIETNLNCALPGDEVLDRTKVQALAFREKKLAEFIQGIYSTGQYNTININKIIEEISRQQNIKEEVVKEALQRIGAAQEMLSQNGGEEYPEVS</sequence>
<dbReference type="Proteomes" id="UP000280960">
    <property type="component" value="Chromosome"/>
</dbReference>